<feature type="transmembrane region" description="Helical" evidence="1">
    <location>
        <begin position="68"/>
        <end position="86"/>
    </location>
</feature>
<evidence type="ECO:0000256" key="1">
    <source>
        <dbReference type="SAM" id="Phobius"/>
    </source>
</evidence>
<name>B6JZW6_SCHJY</name>
<dbReference type="InterPro" id="IPR019419">
    <property type="entry name" value="AIM19"/>
</dbReference>
<dbReference type="EMBL" id="KE651168">
    <property type="protein sequence ID" value="EEB06116.1"/>
    <property type="molecule type" value="Genomic_DNA"/>
</dbReference>
<sequence length="147" mass="15314">MDSSTITATKTTPTLMTIPTATTAPAAPANPTSMWTQAYTTSVPAFGFSTALLASLKRAWRRPQGGPFMTSCLLCGGMNAVGAFAIHDQDLTNGAGIATAWSLAYLLMNGKPALQSLRPYPIALSAFALVNAAGYGVQALKRSKKSN</sequence>
<proteinExistence type="predicted"/>
<dbReference type="VEuPathDB" id="FungiDB:SJAG_01155"/>
<dbReference type="Pfam" id="PF10315">
    <property type="entry name" value="Aim19"/>
    <property type="match status" value="1"/>
</dbReference>
<gene>
    <name evidence="3" type="primary">aim19</name>
    <name evidence="2" type="ORF">SJAG_01155</name>
</gene>
<accession>B6JZW6</accession>
<dbReference type="JaponicusDB" id="SJAG_01155">
    <property type="gene designation" value="aim19"/>
</dbReference>
<dbReference type="GeneID" id="7047413"/>
<protein>
    <submittedName>
        <fullName evidence="2">Fungal protein</fullName>
    </submittedName>
</protein>
<dbReference type="OMA" id="CTFAGIN"/>
<dbReference type="Proteomes" id="UP000001744">
    <property type="component" value="Unassembled WGS sequence"/>
</dbReference>
<dbReference type="STRING" id="402676.B6JZW6"/>
<keyword evidence="1" id="KW-0812">Transmembrane</keyword>
<organism evidence="2 4">
    <name type="scientific">Schizosaccharomyces japonicus (strain yFS275 / FY16936)</name>
    <name type="common">Fission yeast</name>
    <dbReference type="NCBI Taxonomy" id="402676"/>
    <lineage>
        <taxon>Eukaryota</taxon>
        <taxon>Fungi</taxon>
        <taxon>Dikarya</taxon>
        <taxon>Ascomycota</taxon>
        <taxon>Taphrinomycotina</taxon>
        <taxon>Schizosaccharomycetes</taxon>
        <taxon>Schizosaccharomycetales</taxon>
        <taxon>Schizosaccharomycetaceae</taxon>
        <taxon>Schizosaccharomyces</taxon>
    </lineage>
</organism>
<dbReference type="PANTHER" id="PTHR28177:SF1">
    <property type="entry name" value="ALTERED INHERITANCE OF MITOCHONDRIA PROTEIN 19, MITOCHONDRIAL"/>
    <property type="match status" value="1"/>
</dbReference>
<evidence type="ECO:0000313" key="3">
    <source>
        <dbReference type="JaponicusDB" id="SJAG_01155"/>
    </source>
</evidence>
<keyword evidence="4" id="KW-1185">Reference proteome</keyword>
<dbReference type="HOGENOM" id="CLU_1769193_0_0_1"/>
<keyword evidence="1" id="KW-1133">Transmembrane helix</keyword>
<dbReference type="AlphaFoldDB" id="B6JZW6"/>
<dbReference type="RefSeq" id="XP_002172409.1">
    <property type="nucleotide sequence ID" value="XM_002172373.2"/>
</dbReference>
<dbReference type="OrthoDB" id="6375174at2759"/>
<reference evidence="2 4" key="1">
    <citation type="journal article" date="2011" name="Science">
        <title>Comparative functional genomics of the fission yeasts.</title>
        <authorList>
            <person name="Rhind N."/>
            <person name="Chen Z."/>
            <person name="Yassour M."/>
            <person name="Thompson D.A."/>
            <person name="Haas B.J."/>
            <person name="Habib N."/>
            <person name="Wapinski I."/>
            <person name="Roy S."/>
            <person name="Lin M.F."/>
            <person name="Heiman D.I."/>
            <person name="Young S.K."/>
            <person name="Furuya K."/>
            <person name="Guo Y."/>
            <person name="Pidoux A."/>
            <person name="Chen H.M."/>
            <person name="Robbertse B."/>
            <person name="Goldberg J.M."/>
            <person name="Aoki K."/>
            <person name="Bayne E.H."/>
            <person name="Berlin A.M."/>
            <person name="Desjardins C.A."/>
            <person name="Dobbs E."/>
            <person name="Dukaj L."/>
            <person name="Fan L."/>
            <person name="FitzGerald M.G."/>
            <person name="French C."/>
            <person name="Gujja S."/>
            <person name="Hansen K."/>
            <person name="Keifenheim D."/>
            <person name="Levin J.Z."/>
            <person name="Mosher R.A."/>
            <person name="Mueller C.A."/>
            <person name="Pfiffner J."/>
            <person name="Priest M."/>
            <person name="Russ C."/>
            <person name="Smialowska A."/>
            <person name="Swoboda P."/>
            <person name="Sykes S.M."/>
            <person name="Vaughn M."/>
            <person name="Vengrova S."/>
            <person name="Yoder R."/>
            <person name="Zeng Q."/>
            <person name="Allshire R."/>
            <person name="Baulcombe D."/>
            <person name="Birren B.W."/>
            <person name="Brown W."/>
            <person name="Ekwall K."/>
            <person name="Kellis M."/>
            <person name="Leatherwood J."/>
            <person name="Levin H."/>
            <person name="Margalit H."/>
            <person name="Martienssen R."/>
            <person name="Nieduszynski C.A."/>
            <person name="Spatafora J.W."/>
            <person name="Friedman N."/>
            <person name="Dalgaard J.Z."/>
            <person name="Baumann P."/>
            <person name="Niki H."/>
            <person name="Regev A."/>
            <person name="Nusbaum C."/>
        </authorList>
    </citation>
    <scope>NUCLEOTIDE SEQUENCE [LARGE SCALE GENOMIC DNA]</scope>
    <source>
        <strain evidence="4">yFS275 / FY16936</strain>
    </source>
</reference>
<keyword evidence="1" id="KW-0472">Membrane</keyword>
<feature type="transmembrane region" description="Helical" evidence="1">
    <location>
        <begin position="120"/>
        <end position="140"/>
    </location>
</feature>
<evidence type="ECO:0000313" key="4">
    <source>
        <dbReference type="Proteomes" id="UP000001744"/>
    </source>
</evidence>
<dbReference type="PANTHER" id="PTHR28177">
    <property type="entry name" value="ALTERED INHERITANCE OF MITOCHONDRIA PROTEIN 19, MITOCHONDRIAL"/>
    <property type="match status" value="1"/>
</dbReference>
<evidence type="ECO:0000313" key="2">
    <source>
        <dbReference type="EMBL" id="EEB06116.1"/>
    </source>
</evidence>